<reference evidence="2 3" key="1">
    <citation type="journal article" date="2019" name="Int. J. Syst. Evol. Microbiol.">
        <title>The Global Catalogue of Microorganisms (GCM) 10K type strain sequencing project: providing services to taxonomists for standard genome sequencing and annotation.</title>
        <authorList>
            <consortium name="The Broad Institute Genomics Platform"/>
            <consortium name="The Broad Institute Genome Sequencing Center for Infectious Disease"/>
            <person name="Wu L."/>
            <person name="Ma J."/>
        </authorList>
    </citation>
    <scope>NUCLEOTIDE SEQUENCE [LARGE SCALE GENOMIC DNA]</scope>
    <source>
        <strain evidence="2 3">CGMCC 1.3240</strain>
    </source>
</reference>
<dbReference type="EMBL" id="JBHSXQ010000002">
    <property type="protein sequence ID" value="MFC6905153.1"/>
    <property type="molecule type" value="Genomic_DNA"/>
</dbReference>
<protein>
    <submittedName>
        <fullName evidence="2">Uncharacterized protein</fullName>
    </submittedName>
</protein>
<sequence>MDRISSENPAVETLRATVARHGGSRKRIDLPEGSLPEGEVVRLVIDGTTYHAKVEGGFADGPHISGAYESPDMARERTGTDHLGSWLEDVGRSVDGSVLVDVIEPDFAYGLREPGEEAVYEAVEKPKESLANIARNLEDADS</sequence>
<feature type="region of interest" description="Disordered" evidence="1">
    <location>
        <begin position="1"/>
        <end position="32"/>
    </location>
</feature>
<accession>A0ABD5V104</accession>
<dbReference type="Pfam" id="PF23424">
    <property type="entry name" value="DUF7112"/>
    <property type="match status" value="1"/>
</dbReference>
<dbReference type="AlphaFoldDB" id="A0ABD5V104"/>
<evidence type="ECO:0000313" key="2">
    <source>
        <dbReference type="EMBL" id="MFC6905153.1"/>
    </source>
</evidence>
<keyword evidence="3" id="KW-1185">Reference proteome</keyword>
<evidence type="ECO:0000313" key="3">
    <source>
        <dbReference type="Proteomes" id="UP001596312"/>
    </source>
</evidence>
<dbReference type="InterPro" id="IPR055536">
    <property type="entry name" value="DUF7112"/>
</dbReference>
<dbReference type="Proteomes" id="UP001596312">
    <property type="component" value="Unassembled WGS sequence"/>
</dbReference>
<organism evidence="2 3">
    <name type="scientific">Halalkalicoccus tibetensis</name>
    <dbReference type="NCBI Taxonomy" id="175632"/>
    <lineage>
        <taxon>Archaea</taxon>
        <taxon>Methanobacteriati</taxon>
        <taxon>Methanobacteriota</taxon>
        <taxon>Stenosarchaea group</taxon>
        <taxon>Halobacteria</taxon>
        <taxon>Halobacteriales</taxon>
        <taxon>Halococcaceae</taxon>
        <taxon>Halalkalicoccus</taxon>
    </lineage>
</organism>
<gene>
    <name evidence="2" type="ORF">ACFQGH_08075</name>
</gene>
<evidence type="ECO:0000256" key="1">
    <source>
        <dbReference type="SAM" id="MobiDB-lite"/>
    </source>
</evidence>
<comment type="caution">
    <text evidence="2">The sequence shown here is derived from an EMBL/GenBank/DDBJ whole genome shotgun (WGS) entry which is preliminary data.</text>
</comment>
<proteinExistence type="predicted"/>
<name>A0ABD5V104_9EURY</name>
<dbReference type="RefSeq" id="WP_340603666.1">
    <property type="nucleotide sequence ID" value="NZ_JBBMXV010000002.1"/>
</dbReference>